<feature type="transmembrane region" description="Helical" evidence="11">
    <location>
        <begin position="246"/>
        <end position="268"/>
    </location>
</feature>
<feature type="transmembrane region" description="Helical" evidence="11">
    <location>
        <begin position="662"/>
        <end position="683"/>
    </location>
</feature>
<evidence type="ECO:0000259" key="13">
    <source>
        <dbReference type="Pfam" id="PF00662"/>
    </source>
</evidence>
<name>A0A2U9SB05_9PROT</name>
<dbReference type="AlphaFoldDB" id="A0A2U9SB05"/>
<dbReference type="RefSeq" id="WP_111069430.1">
    <property type="nucleotide sequence ID" value="NZ_CP029832.1"/>
</dbReference>
<comment type="subcellular location">
    <subcellularLocation>
        <location evidence="1">Cell membrane</location>
        <topology evidence="1">Multi-pass membrane protein</topology>
    </subcellularLocation>
    <subcellularLocation>
        <location evidence="9">Membrane</location>
        <topology evidence="9">Multi-pass membrane protein</topology>
    </subcellularLocation>
</comment>
<feature type="transmembrane region" description="Helical" evidence="11">
    <location>
        <begin position="456"/>
        <end position="478"/>
    </location>
</feature>
<evidence type="ECO:0000313" key="18">
    <source>
        <dbReference type="Proteomes" id="UP000249605"/>
    </source>
</evidence>
<evidence type="ECO:0000259" key="15">
    <source>
        <dbReference type="Pfam" id="PF13244"/>
    </source>
</evidence>
<keyword evidence="7" id="KW-0406">Ion transport</keyword>
<organism evidence="17 18">
    <name type="scientific">Azospirillum ramasamyi</name>
    <dbReference type="NCBI Taxonomy" id="682998"/>
    <lineage>
        <taxon>Bacteria</taxon>
        <taxon>Pseudomonadati</taxon>
        <taxon>Pseudomonadota</taxon>
        <taxon>Alphaproteobacteria</taxon>
        <taxon>Rhodospirillales</taxon>
        <taxon>Azospirillaceae</taxon>
        <taxon>Azospirillum</taxon>
    </lineage>
</organism>
<feature type="transmembrane region" description="Helical" evidence="11">
    <location>
        <begin position="763"/>
        <end position="781"/>
    </location>
</feature>
<feature type="transmembrane region" description="Helical" evidence="11">
    <location>
        <begin position="371"/>
        <end position="392"/>
    </location>
</feature>
<dbReference type="Pfam" id="PF20501">
    <property type="entry name" value="MbhE"/>
    <property type="match status" value="1"/>
</dbReference>
<dbReference type="InterPro" id="IPR050616">
    <property type="entry name" value="CPA3_Na-H_Antiporter_A"/>
</dbReference>
<feature type="region of interest" description="Disordered" evidence="10">
    <location>
        <begin position="961"/>
        <end position="983"/>
    </location>
</feature>
<keyword evidence="5 9" id="KW-0812">Transmembrane</keyword>
<feature type="transmembrane region" description="Helical" evidence="11">
    <location>
        <begin position="80"/>
        <end position="101"/>
    </location>
</feature>
<dbReference type="OrthoDB" id="9811798at2"/>
<evidence type="ECO:0000256" key="3">
    <source>
        <dbReference type="ARBA" id="ARBA00022449"/>
    </source>
</evidence>
<feature type="transmembrane region" description="Helical" evidence="11">
    <location>
        <begin position="886"/>
        <end position="904"/>
    </location>
</feature>
<evidence type="ECO:0000256" key="11">
    <source>
        <dbReference type="SAM" id="Phobius"/>
    </source>
</evidence>
<accession>A0A2U9SB05</accession>
<keyword evidence="18" id="KW-1185">Reference proteome</keyword>
<evidence type="ECO:0000313" key="17">
    <source>
        <dbReference type="EMBL" id="AWU96690.1"/>
    </source>
</evidence>
<feature type="domain" description="NADH-Ubiquinone oxidoreductase (complex I) chain 5 N-terminal" evidence="13">
    <location>
        <begin position="66"/>
        <end position="114"/>
    </location>
</feature>
<feature type="transmembrane region" description="Helical" evidence="11">
    <location>
        <begin position="274"/>
        <end position="295"/>
    </location>
</feature>
<evidence type="ECO:0000256" key="5">
    <source>
        <dbReference type="ARBA" id="ARBA00022692"/>
    </source>
</evidence>
<evidence type="ECO:0000256" key="10">
    <source>
        <dbReference type="SAM" id="MobiDB-lite"/>
    </source>
</evidence>
<feature type="transmembrane region" description="Helical" evidence="11">
    <location>
        <begin position="302"/>
        <end position="320"/>
    </location>
</feature>
<dbReference type="PANTHER" id="PTHR43373:SF1">
    <property type="entry name" value="NA(+)_H(+) ANTIPORTER SUBUNIT A"/>
    <property type="match status" value="1"/>
</dbReference>
<feature type="transmembrane region" description="Helical" evidence="11">
    <location>
        <begin position="209"/>
        <end position="234"/>
    </location>
</feature>
<evidence type="ECO:0000256" key="4">
    <source>
        <dbReference type="ARBA" id="ARBA00022475"/>
    </source>
</evidence>
<dbReference type="InterPro" id="IPR001516">
    <property type="entry name" value="Proton_antipo_N"/>
</dbReference>
<feature type="transmembrane region" description="Helical" evidence="11">
    <location>
        <begin position="412"/>
        <end position="435"/>
    </location>
</feature>
<feature type="domain" description="MrpA C-terminal/MbhE" evidence="16">
    <location>
        <begin position="702"/>
        <end position="798"/>
    </location>
</feature>
<keyword evidence="3" id="KW-0050">Antiport</keyword>
<gene>
    <name evidence="17" type="ORF">DM194_20560</name>
</gene>
<evidence type="ECO:0000256" key="7">
    <source>
        <dbReference type="ARBA" id="ARBA00023065"/>
    </source>
</evidence>
<dbReference type="Pfam" id="PF04039">
    <property type="entry name" value="MnhB"/>
    <property type="match status" value="1"/>
</dbReference>
<feature type="transmembrane region" description="Helical" evidence="11">
    <location>
        <begin position="326"/>
        <end position="350"/>
    </location>
</feature>
<dbReference type="InterPro" id="IPR007182">
    <property type="entry name" value="MnhB"/>
</dbReference>
<feature type="transmembrane region" description="Helical" evidence="11">
    <location>
        <begin position="819"/>
        <end position="841"/>
    </location>
</feature>
<feature type="transmembrane region" description="Helical" evidence="11">
    <location>
        <begin position="166"/>
        <end position="189"/>
    </location>
</feature>
<dbReference type="InterPro" id="IPR001750">
    <property type="entry name" value="ND/Mrp_TM"/>
</dbReference>
<feature type="transmembrane region" description="Helical" evidence="11">
    <location>
        <begin position="579"/>
        <end position="600"/>
    </location>
</feature>
<keyword evidence="8 11" id="KW-0472">Membrane</keyword>
<geneLocation type="plasmid" evidence="17 18">
    <name>unnamed2</name>
</geneLocation>
<feature type="compositionally biased region" description="Low complexity" evidence="10">
    <location>
        <begin position="963"/>
        <end position="983"/>
    </location>
</feature>
<evidence type="ECO:0000259" key="16">
    <source>
        <dbReference type="Pfam" id="PF20501"/>
    </source>
</evidence>
<feature type="transmembrane region" description="Helical" evidence="11">
    <location>
        <begin position="636"/>
        <end position="656"/>
    </location>
</feature>
<keyword evidence="17" id="KW-0614">Plasmid</keyword>
<dbReference type="InterPro" id="IPR046806">
    <property type="entry name" value="MrpA_C/MbhE"/>
</dbReference>
<keyword evidence="2" id="KW-0813">Transport</keyword>
<evidence type="ECO:0000256" key="9">
    <source>
        <dbReference type="RuleBase" id="RU000320"/>
    </source>
</evidence>
<dbReference type="InterPro" id="IPR025383">
    <property type="entry name" value="MrpA_C/MbhD"/>
</dbReference>
<feature type="transmembrane region" description="Helical" evidence="11">
    <location>
        <begin position="612"/>
        <end position="629"/>
    </location>
</feature>
<dbReference type="KEGG" id="azm:DM194_20560"/>
<feature type="domain" description="MrpA C-terminal/MbhD" evidence="15">
    <location>
        <begin position="621"/>
        <end position="685"/>
    </location>
</feature>
<feature type="transmembrane region" description="Helical" evidence="11">
    <location>
        <begin position="924"/>
        <end position="951"/>
    </location>
</feature>
<keyword evidence="4" id="KW-1003">Cell membrane</keyword>
<feature type="transmembrane region" description="Helical" evidence="11">
    <location>
        <begin position="511"/>
        <end position="528"/>
    </location>
</feature>
<evidence type="ECO:0000259" key="14">
    <source>
        <dbReference type="Pfam" id="PF04039"/>
    </source>
</evidence>
<proteinExistence type="predicted"/>
<evidence type="ECO:0000259" key="12">
    <source>
        <dbReference type="Pfam" id="PF00361"/>
    </source>
</evidence>
<dbReference type="Pfam" id="PF00662">
    <property type="entry name" value="Proton_antipo_N"/>
    <property type="match status" value="1"/>
</dbReference>
<feature type="transmembrane region" description="Helical" evidence="11">
    <location>
        <begin position="113"/>
        <end position="131"/>
    </location>
</feature>
<evidence type="ECO:0000256" key="2">
    <source>
        <dbReference type="ARBA" id="ARBA00022448"/>
    </source>
</evidence>
<sequence length="983" mass="105298">MPDALLLLIAVGFPFAGALVAGLLPTHARNAAAWLAGGVALVGLAMVWSAYSIVQAGGVIRYSAAWMPTLGLEFSLRMDGFAWLFAGLVFGVGVLVVLYARYYMAAEDPVPRFFAFLLAFMGSMTGVVLSGNLIQLVFFWELTSLLSFLLIGYWHHTAAARDGARMALTVTATGGLCLFAGVLILGHIVGSYDLDAVLAAGDRVRASPLYLPALVLILLGALTKSAQFPFHFWLPHAMAAPTPVSAYLHSATLVKAGVFLMARLWPVLAGTEAWFWIVGTAGLCTLLLGAYVAIFQHDLKGLLAYSTISHLGLTTLLLGLNSQLAMVAAIFHVINHATFKASLFMAAGIIDHETGTRDIRRLSGLNRLMPFTARLAMVAAAAMAGVPLLNGFLSKEMFFAEALSAKGSVPVFFDVLPVAAMVASAFSVAYSLRFIHGAFFGPDPVDLPKKPHEPPAWMRFPVEVLVLACIVIGILPAATVGPYLDMAARAALGTEPPEYSLAVWHGFNRPLLMSVIAFVAGLGLYRLLQDHLGKGIEGPPLIRAFEGRRMFERTMVFLSWRLARTVEGLIGTRRLQPQLRLVVCAAVLAAGWAVWLRGLGPGNLVPSGIDPVLAMIWALGAAFALGAAWQAKFHRLAALILLGGAGLVVCVTFVWFSAPDLALTQLLVEVVTTILLLLGLRWLPKRLDVPGTRGSEAITLTRRLRDLGIAIAAGAGMAGLAYGVMTRFPPELLAQHFLELAYSEGGGTNVVNVILVDFRGFDTMGEITVLGAVALTAYALLRRFRPASDSVDVPEQQRDQSAFDMAHPDRKEGDTVAEWLFIPSLIARLLFPLIVMVALFLLLRGHDLPGGGFAAGLTVAIAMILQYMFGGIQWVETRLRVLPMRWMGIGLLLAAGTGLGAWIFNRPFMTSYFTYAELPVLGKIPVASALLFDIGVFALVVGSTVLILIALARQSLRGHRAATPRPAETPAAAEPVPTAVGDD</sequence>
<feature type="transmembrane region" description="Helical" evidence="11">
    <location>
        <begin position="137"/>
        <end position="154"/>
    </location>
</feature>
<evidence type="ECO:0000256" key="6">
    <source>
        <dbReference type="ARBA" id="ARBA00022989"/>
    </source>
</evidence>
<dbReference type="PRINTS" id="PR01434">
    <property type="entry name" value="NADHDHGNASE5"/>
</dbReference>
<feature type="transmembrane region" description="Helical" evidence="11">
    <location>
        <begin position="6"/>
        <end position="24"/>
    </location>
</feature>
<protein>
    <submittedName>
        <fullName evidence="17">Monovalent cation/H+ antiporter subunit A</fullName>
    </submittedName>
</protein>
<dbReference type="GO" id="GO:0006811">
    <property type="term" value="P:monoatomic ion transport"/>
    <property type="evidence" value="ECO:0007669"/>
    <property type="project" value="UniProtKB-KW"/>
</dbReference>
<reference evidence="17 18" key="1">
    <citation type="submission" date="2018-06" db="EMBL/GenBank/DDBJ databases">
        <title>Complete genome sequencing of Azospirillum sp. M2T2B2.</title>
        <authorList>
            <person name="Heo J."/>
            <person name="Kim S.-J."/>
            <person name="Kwon S.-W."/>
            <person name="Anandham R."/>
        </authorList>
    </citation>
    <scope>NUCLEOTIDE SEQUENCE [LARGE SCALE GENOMIC DNA]</scope>
    <source>
        <strain evidence="17 18">M2T2B2</strain>
        <plasmid evidence="17 18">unnamed2</plasmid>
    </source>
</reference>
<dbReference type="GO" id="GO:0015297">
    <property type="term" value="F:antiporter activity"/>
    <property type="evidence" value="ECO:0007669"/>
    <property type="project" value="UniProtKB-KW"/>
</dbReference>
<dbReference type="PANTHER" id="PTHR43373">
    <property type="entry name" value="NA(+)/H(+) ANTIPORTER SUBUNIT"/>
    <property type="match status" value="1"/>
</dbReference>
<evidence type="ECO:0000256" key="1">
    <source>
        <dbReference type="ARBA" id="ARBA00004651"/>
    </source>
</evidence>
<dbReference type="EMBL" id="CP029832">
    <property type="protein sequence ID" value="AWU96690.1"/>
    <property type="molecule type" value="Genomic_DNA"/>
</dbReference>
<feature type="domain" description="Na+/H+ antiporter MnhB subunit-related protein" evidence="14">
    <location>
        <begin position="823"/>
        <end position="945"/>
    </location>
</feature>
<feature type="domain" description="NADH:quinone oxidoreductase/Mrp antiporter transmembrane" evidence="12">
    <location>
        <begin position="130"/>
        <end position="413"/>
    </location>
</feature>
<evidence type="ECO:0000256" key="8">
    <source>
        <dbReference type="ARBA" id="ARBA00023136"/>
    </source>
</evidence>
<feature type="transmembrane region" description="Helical" evidence="11">
    <location>
        <begin position="853"/>
        <end position="874"/>
    </location>
</feature>
<feature type="transmembrane region" description="Helical" evidence="11">
    <location>
        <begin position="31"/>
        <end position="60"/>
    </location>
</feature>
<keyword evidence="6 11" id="KW-1133">Transmembrane helix</keyword>
<dbReference type="Proteomes" id="UP000249605">
    <property type="component" value="Plasmid unnamed2"/>
</dbReference>
<feature type="transmembrane region" description="Helical" evidence="11">
    <location>
        <begin position="704"/>
        <end position="725"/>
    </location>
</feature>
<dbReference type="NCBIfam" id="NF009288">
    <property type="entry name" value="PRK12648.1"/>
    <property type="match status" value="1"/>
</dbReference>
<dbReference type="GO" id="GO:0005886">
    <property type="term" value="C:plasma membrane"/>
    <property type="evidence" value="ECO:0007669"/>
    <property type="project" value="UniProtKB-SubCell"/>
</dbReference>
<dbReference type="Pfam" id="PF00361">
    <property type="entry name" value="Proton_antipo_M"/>
    <property type="match status" value="1"/>
</dbReference>
<dbReference type="Pfam" id="PF13244">
    <property type="entry name" value="MbhD"/>
    <property type="match status" value="1"/>
</dbReference>